<protein>
    <submittedName>
        <fullName evidence="1">Uncharacterized protein</fullName>
    </submittedName>
</protein>
<dbReference type="AlphaFoldDB" id="A0A0E9XLN5"/>
<reference evidence="1" key="2">
    <citation type="journal article" date="2015" name="Fish Shellfish Immunol.">
        <title>Early steps in the European eel (Anguilla anguilla)-Vibrio vulnificus interaction in the gills: Role of the RtxA13 toxin.</title>
        <authorList>
            <person name="Callol A."/>
            <person name="Pajuelo D."/>
            <person name="Ebbesson L."/>
            <person name="Teles M."/>
            <person name="MacKenzie S."/>
            <person name="Amaro C."/>
        </authorList>
    </citation>
    <scope>NUCLEOTIDE SEQUENCE</scope>
</reference>
<dbReference type="EMBL" id="GBXM01005959">
    <property type="protein sequence ID" value="JAI02619.1"/>
    <property type="molecule type" value="Transcribed_RNA"/>
</dbReference>
<proteinExistence type="predicted"/>
<evidence type="ECO:0000313" key="1">
    <source>
        <dbReference type="EMBL" id="JAI02619.1"/>
    </source>
</evidence>
<accession>A0A0E9XLN5</accession>
<sequence>MPNAYLALTRLTSCDRLYIWLIHTMSIFFFKPNETFCTYL</sequence>
<name>A0A0E9XLN5_ANGAN</name>
<reference evidence="1" key="1">
    <citation type="submission" date="2014-11" db="EMBL/GenBank/DDBJ databases">
        <authorList>
            <person name="Amaro Gonzalez C."/>
        </authorList>
    </citation>
    <scope>NUCLEOTIDE SEQUENCE</scope>
</reference>
<organism evidence="1">
    <name type="scientific">Anguilla anguilla</name>
    <name type="common">European freshwater eel</name>
    <name type="synonym">Muraena anguilla</name>
    <dbReference type="NCBI Taxonomy" id="7936"/>
    <lineage>
        <taxon>Eukaryota</taxon>
        <taxon>Metazoa</taxon>
        <taxon>Chordata</taxon>
        <taxon>Craniata</taxon>
        <taxon>Vertebrata</taxon>
        <taxon>Euteleostomi</taxon>
        <taxon>Actinopterygii</taxon>
        <taxon>Neopterygii</taxon>
        <taxon>Teleostei</taxon>
        <taxon>Anguilliformes</taxon>
        <taxon>Anguillidae</taxon>
        <taxon>Anguilla</taxon>
    </lineage>
</organism>